<dbReference type="PANTHER" id="PTHR21198">
    <property type="entry name" value="GLUTAMATE RACEMASE"/>
    <property type="match status" value="1"/>
</dbReference>
<feature type="binding site" evidence="7">
    <location>
        <begin position="75"/>
        <end position="76"/>
    </location>
    <ligand>
        <name>substrate</name>
    </ligand>
</feature>
<evidence type="ECO:0000256" key="7">
    <source>
        <dbReference type="HAMAP-Rule" id="MF_00258"/>
    </source>
</evidence>
<reference evidence="10" key="1">
    <citation type="journal article" date="2019" name="Int. J. Syst. Evol. Microbiol.">
        <title>The Global Catalogue of Microorganisms (GCM) 10K type strain sequencing project: providing services to taxonomists for standard genome sequencing and annotation.</title>
        <authorList>
            <consortium name="The Broad Institute Genomics Platform"/>
            <consortium name="The Broad Institute Genome Sequencing Center for Infectious Disease"/>
            <person name="Wu L."/>
            <person name="Ma J."/>
        </authorList>
    </citation>
    <scope>NUCLEOTIDE SEQUENCE [LARGE SCALE GENOMIC DNA]</scope>
    <source>
        <strain evidence="10">KCTC 33842</strain>
    </source>
</reference>
<comment type="similarity">
    <text evidence="7">Belongs to the aspartate/glutamate racemases family.</text>
</comment>
<comment type="caution">
    <text evidence="9">The sequence shown here is derived from an EMBL/GenBank/DDBJ whole genome shotgun (WGS) entry which is preliminary data.</text>
</comment>
<evidence type="ECO:0000313" key="10">
    <source>
        <dbReference type="Proteomes" id="UP001597475"/>
    </source>
</evidence>
<dbReference type="Gene3D" id="3.40.50.1860">
    <property type="match status" value="2"/>
</dbReference>
<evidence type="ECO:0000256" key="4">
    <source>
        <dbReference type="ARBA" id="ARBA00022984"/>
    </source>
</evidence>
<keyword evidence="5 7" id="KW-0413">Isomerase</keyword>
<evidence type="ECO:0000256" key="1">
    <source>
        <dbReference type="ARBA" id="ARBA00001602"/>
    </source>
</evidence>
<sequence length="282" mass="29698">MSSAAPLGIFDSGVGGLSVLREVRLALPHEDILYLADTAHVPYGARPDEDIRDLTDRAVTALHERGVKAVVNACNTSSAFSLSHLRARFQMPIIGLVPAVKPAVKATRSGKVGVLATPGTLRGTLLADVVAQHAAPAGVEVLRAVSTELVPLVEAGRHDSPEVRRVLRDALTPLAEAGVDQLVLGCTHYPFLAGSIRAEFGDTFTLVDSGAAVARHTRRVLEEAGLLSDRTEPGRVTYLVTGDPEAARPVIATLTRENGHSGRDTTGAALSGEPPRIEPIQT</sequence>
<dbReference type="GO" id="GO:0008881">
    <property type="term" value="F:glutamate racemase activity"/>
    <property type="evidence" value="ECO:0007669"/>
    <property type="project" value="UniProtKB-EC"/>
</dbReference>
<dbReference type="EC" id="5.1.1.3" evidence="2 7"/>
<keyword evidence="3 7" id="KW-0133">Cell shape</keyword>
<dbReference type="Pfam" id="PF01177">
    <property type="entry name" value="Asp_Glu_race"/>
    <property type="match status" value="1"/>
</dbReference>
<keyword evidence="6 7" id="KW-0961">Cell wall biogenesis/degradation</keyword>
<feature type="binding site" evidence="7">
    <location>
        <begin position="187"/>
        <end position="188"/>
    </location>
    <ligand>
        <name>substrate</name>
    </ligand>
</feature>
<feature type="binding site" evidence="7">
    <location>
        <begin position="43"/>
        <end position="44"/>
    </location>
    <ligand>
        <name>substrate</name>
    </ligand>
</feature>
<dbReference type="PROSITE" id="PS00924">
    <property type="entry name" value="ASP_GLU_RACEMASE_2"/>
    <property type="match status" value="1"/>
</dbReference>
<dbReference type="HAMAP" id="MF_00258">
    <property type="entry name" value="Glu_racemase"/>
    <property type="match status" value="1"/>
</dbReference>
<accession>A0ABW5P3F3</accession>
<organism evidence="9 10">
    <name type="scientific">Deinococcus taklimakanensis</name>
    <dbReference type="NCBI Taxonomy" id="536443"/>
    <lineage>
        <taxon>Bacteria</taxon>
        <taxon>Thermotogati</taxon>
        <taxon>Deinococcota</taxon>
        <taxon>Deinococci</taxon>
        <taxon>Deinococcales</taxon>
        <taxon>Deinococcaceae</taxon>
        <taxon>Deinococcus</taxon>
    </lineage>
</organism>
<gene>
    <name evidence="7 9" type="primary">murI</name>
    <name evidence="9" type="ORF">ACFSR9_10040</name>
</gene>
<evidence type="ECO:0000256" key="2">
    <source>
        <dbReference type="ARBA" id="ARBA00013090"/>
    </source>
</evidence>
<feature type="active site" description="Proton donor/acceptor" evidence="7">
    <location>
        <position position="74"/>
    </location>
</feature>
<evidence type="ECO:0000313" key="9">
    <source>
        <dbReference type="EMBL" id="MFD2609771.1"/>
    </source>
</evidence>
<evidence type="ECO:0000256" key="8">
    <source>
        <dbReference type="SAM" id="MobiDB-lite"/>
    </source>
</evidence>
<dbReference type="EMBL" id="JBHUMK010000043">
    <property type="protein sequence ID" value="MFD2609771.1"/>
    <property type="molecule type" value="Genomic_DNA"/>
</dbReference>
<proteinExistence type="inferred from homology"/>
<dbReference type="NCBIfam" id="TIGR00067">
    <property type="entry name" value="glut_race"/>
    <property type="match status" value="1"/>
</dbReference>
<feature type="binding site" evidence="7">
    <location>
        <begin position="11"/>
        <end position="12"/>
    </location>
    <ligand>
        <name>substrate</name>
    </ligand>
</feature>
<dbReference type="RefSeq" id="WP_386845400.1">
    <property type="nucleotide sequence ID" value="NZ_JBHUMK010000043.1"/>
</dbReference>
<dbReference type="Proteomes" id="UP001597475">
    <property type="component" value="Unassembled WGS sequence"/>
</dbReference>
<protein>
    <recommendedName>
        <fullName evidence="2 7">Glutamate racemase</fullName>
        <ecNumber evidence="2 7">5.1.1.3</ecNumber>
    </recommendedName>
</protein>
<evidence type="ECO:0000256" key="3">
    <source>
        <dbReference type="ARBA" id="ARBA00022960"/>
    </source>
</evidence>
<comment type="catalytic activity">
    <reaction evidence="1 7">
        <text>L-glutamate = D-glutamate</text>
        <dbReference type="Rhea" id="RHEA:12813"/>
        <dbReference type="ChEBI" id="CHEBI:29985"/>
        <dbReference type="ChEBI" id="CHEBI:29986"/>
        <dbReference type="EC" id="5.1.1.3"/>
    </reaction>
</comment>
<name>A0ABW5P3F3_9DEIO</name>
<evidence type="ECO:0000256" key="5">
    <source>
        <dbReference type="ARBA" id="ARBA00023235"/>
    </source>
</evidence>
<comment type="function">
    <text evidence="7">Provides the (R)-glutamate required for cell wall biosynthesis.</text>
</comment>
<evidence type="ECO:0000256" key="6">
    <source>
        <dbReference type="ARBA" id="ARBA00023316"/>
    </source>
</evidence>
<dbReference type="InterPro" id="IPR001920">
    <property type="entry name" value="Asp/Glu_race"/>
</dbReference>
<feature type="region of interest" description="Disordered" evidence="8">
    <location>
        <begin position="255"/>
        <end position="282"/>
    </location>
</feature>
<dbReference type="SUPFAM" id="SSF53681">
    <property type="entry name" value="Aspartate/glutamate racemase"/>
    <property type="match status" value="2"/>
</dbReference>
<dbReference type="PANTHER" id="PTHR21198:SF2">
    <property type="entry name" value="GLUTAMATE RACEMASE"/>
    <property type="match status" value="1"/>
</dbReference>
<feature type="active site" description="Proton donor/acceptor" evidence="7">
    <location>
        <position position="186"/>
    </location>
</feature>
<dbReference type="InterPro" id="IPR015942">
    <property type="entry name" value="Asp/Glu/hydantoin_racemase"/>
</dbReference>
<dbReference type="InterPro" id="IPR033134">
    <property type="entry name" value="Asp/Glu_racemase_AS_2"/>
</dbReference>
<comment type="pathway">
    <text evidence="7">Cell wall biogenesis; peptidoglycan biosynthesis.</text>
</comment>
<dbReference type="InterPro" id="IPR004391">
    <property type="entry name" value="Glu_race"/>
</dbReference>
<keyword evidence="10" id="KW-1185">Reference proteome</keyword>
<keyword evidence="4 7" id="KW-0573">Peptidoglycan synthesis</keyword>